<dbReference type="InterPro" id="IPR036388">
    <property type="entry name" value="WH-like_DNA-bd_sf"/>
</dbReference>
<name>A0A897NR95_9EURY</name>
<accession>A0A897NR95</accession>
<reference evidence="1" key="1">
    <citation type="submission" date="2020-11" db="EMBL/GenBank/DDBJ databases">
        <title>Carbohydrate-dependent, anaerobic sulfur respiration: A novel catabolism in halophilic archaea.</title>
        <authorList>
            <person name="Sorokin D.Y."/>
            <person name="Messina E."/>
            <person name="Smedile F."/>
            <person name="La Cono V."/>
            <person name="Hallsworth J.E."/>
            <person name="Yakimov M.M."/>
        </authorList>
    </citation>
    <scope>NUCLEOTIDE SEQUENCE</scope>
    <source>
        <strain evidence="1">HSR-Bgl</strain>
    </source>
</reference>
<dbReference type="InterPro" id="IPR011991">
    <property type="entry name" value="ArsR-like_HTH"/>
</dbReference>
<dbReference type="AlphaFoldDB" id="A0A897NR95"/>
<sequence>MNANQLASTLDLDYKTVRHHLDLLVENDVLEAVGDGYGDTYFLTERMESHLDVLETVAESADFTIEGLPGETDE</sequence>
<dbReference type="InterPro" id="IPR036390">
    <property type="entry name" value="WH_DNA-bd_sf"/>
</dbReference>
<dbReference type="Proteomes" id="UP000663305">
    <property type="component" value="Chromosome"/>
</dbReference>
<proteinExistence type="predicted"/>
<dbReference type="Gene3D" id="1.10.10.10">
    <property type="entry name" value="Winged helix-like DNA-binding domain superfamily/Winged helix DNA-binding domain"/>
    <property type="match status" value="1"/>
</dbReference>
<evidence type="ECO:0000313" key="2">
    <source>
        <dbReference type="Proteomes" id="UP000663305"/>
    </source>
</evidence>
<dbReference type="EMBL" id="CP064789">
    <property type="protein sequence ID" value="QSG13359.1"/>
    <property type="molecule type" value="Genomic_DNA"/>
</dbReference>
<gene>
    <name evidence="1" type="primary">arsR17</name>
    <name evidence="1" type="ORF">HSBGL_2965</name>
</gene>
<protein>
    <submittedName>
        <fullName evidence="1">Transcriptional regulator containing HTH domain,ArsR family</fullName>
    </submittedName>
</protein>
<evidence type="ECO:0000313" key="1">
    <source>
        <dbReference type="EMBL" id="QSG13359.1"/>
    </source>
</evidence>
<dbReference type="SUPFAM" id="SSF46785">
    <property type="entry name" value="Winged helix' DNA-binding domain"/>
    <property type="match status" value="1"/>
</dbReference>
<organism evidence="1 2">
    <name type="scientific">Halapricum desulfuricans</name>
    <dbReference type="NCBI Taxonomy" id="2841257"/>
    <lineage>
        <taxon>Archaea</taxon>
        <taxon>Methanobacteriati</taxon>
        <taxon>Methanobacteriota</taxon>
        <taxon>Stenosarchaea group</taxon>
        <taxon>Halobacteria</taxon>
        <taxon>Halobacteriales</taxon>
        <taxon>Haloarculaceae</taxon>
        <taxon>Halapricum</taxon>
    </lineage>
</organism>
<dbReference type="CDD" id="cd00090">
    <property type="entry name" value="HTH_ARSR"/>
    <property type="match status" value="1"/>
</dbReference>